<dbReference type="AlphaFoldDB" id="A0A8T0QDT6"/>
<protein>
    <submittedName>
        <fullName evidence="1">Uncharacterized protein</fullName>
    </submittedName>
</protein>
<proteinExistence type="predicted"/>
<dbReference type="Proteomes" id="UP000823388">
    <property type="component" value="Chromosome 7K"/>
</dbReference>
<reference evidence="1" key="1">
    <citation type="submission" date="2020-05" db="EMBL/GenBank/DDBJ databases">
        <title>WGS assembly of Panicum virgatum.</title>
        <authorList>
            <person name="Lovell J.T."/>
            <person name="Jenkins J."/>
            <person name="Shu S."/>
            <person name="Juenger T.E."/>
            <person name="Schmutz J."/>
        </authorList>
    </citation>
    <scope>NUCLEOTIDE SEQUENCE</scope>
    <source>
        <strain evidence="1">AP13</strain>
    </source>
</reference>
<name>A0A8T0QDT6_PANVG</name>
<dbReference type="EMBL" id="CM029049">
    <property type="protein sequence ID" value="KAG2572110.1"/>
    <property type="molecule type" value="Genomic_DNA"/>
</dbReference>
<organism evidence="1 2">
    <name type="scientific">Panicum virgatum</name>
    <name type="common">Blackwell switchgrass</name>
    <dbReference type="NCBI Taxonomy" id="38727"/>
    <lineage>
        <taxon>Eukaryota</taxon>
        <taxon>Viridiplantae</taxon>
        <taxon>Streptophyta</taxon>
        <taxon>Embryophyta</taxon>
        <taxon>Tracheophyta</taxon>
        <taxon>Spermatophyta</taxon>
        <taxon>Magnoliopsida</taxon>
        <taxon>Liliopsida</taxon>
        <taxon>Poales</taxon>
        <taxon>Poaceae</taxon>
        <taxon>PACMAD clade</taxon>
        <taxon>Panicoideae</taxon>
        <taxon>Panicodae</taxon>
        <taxon>Paniceae</taxon>
        <taxon>Panicinae</taxon>
        <taxon>Panicum</taxon>
        <taxon>Panicum sect. Hiantes</taxon>
    </lineage>
</organism>
<sequence length="145" mass="15979">MTSRGSAGPGRGAGVASLPVGSTAAAWNSTRFRDLYDPHDKSKLLHSDLVLIDEEVLIIPCQFQGCMSSEAHVDFVSTSCGRLLCSLRLQQQKSDAWDCVAMTSACKLCSMVISFWFQLVFKARLFGSYAYLLRVDLWCSNVLLC</sequence>
<accession>A0A8T0QDT6</accession>
<gene>
    <name evidence="1" type="ORF">PVAP13_7KG147510</name>
</gene>
<comment type="caution">
    <text evidence="1">The sequence shown here is derived from an EMBL/GenBank/DDBJ whole genome shotgun (WGS) entry which is preliminary data.</text>
</comment>
<keyword evidence="2" id="KW-1185">Reference proteome</keyword>
<evidence type="ECO:0000313" key="1">
    <source>
        <dbReference type="EMBL" id="KAG2572110.1"/>
    </source>
</evidence>
<evidence type="ECO:0000313" key="2">
    <source>
        <dbReference type="Proteomes" id="UP000823388"/>
    </source>
</evidence>